<dbReference type="EMBL" id="JANLCK010000009">
    <property type="protein sequence ID" value="MCS5727209.1"/>
    <property type="molecule type" value="Genomic_DNA"/>
</dbReference>
<protein>
    <submittedName>
        <fullName evidence="2">Uncharacterized protein</fullName>
    </submittedName>
</protein>
<sequence>MGHVRGLRMLGRRRETTRPVEGEDPYADYLVWLADGRPALAAADFLIGSALPMPAADDAPEDPPTQPSRRGRHTGAQPIG</sequence>
<keyword evidence="3" id="KW-1185">Reference proteome</keyword>
<accession>A0AA41XFE3</accession>
<feature type="compositionally biased region" description="Basic and acidic residues" evidence="1">
    <location>
        <begin position="12"/>
        <end position="21"/>
    </location>
</feature>
<dbReference type="Proteomes" id="UP001165587">
    <property type="component" value="Unassembled WGS sequence"/>
</dbReference>
<organism evidence="2 3">
    <name type="scientific">Herbiconiux oxytropis</name>
    <dbReference type="NCBI Taxonomy" id="2970915"/>
    <lineage>
        <taxon>Bacteria</taxon>
        <taxon>Bacillati</taxon>
        <taxon>Actinomycetota</taxon>
        <taxon>Actinomycetes</taxon>
        <taxon>Micrococcales</taxon>
        <taxon>Microbacteriaceae</taxon>
        <taxon>Herbiconiux</taxon>
    </lineage>
</organism>
<name>A0AA41XFE3_9MICO</name>
<evidence type="ECO:0000256" key="1">
    <source>
        <dbReference type="SAM" id="MobiDB-lite"/>
    </source>
</evidence>
<dbReference type="RefSeq" id="WP_259530182.1">
    <property type="nucleotide sequence ID" value="NZ_JANLCK010000009.1"/>
</dbReference>
<evidence type="ECO:0000313" key="3">
    <source>
        <dbReference type="Proteomes" id="UP001165587"/>
    </source>
</evidence>
<comment type="caution">
    <text evidence="2">The sequence shown here is derived from an EMBL/GenBank/DDBJ whole genome shotgun (WGS) entry which is preliminary data.</text>
</comment>
<gene>
    <name evidence="2" type="ORF">N1028_15010</name>
</gene>
<reference evidence="2" key="1">
    <citation type="submission" date="2022-08" db="EMBL/GenBank/DDBJ databases">
        <authorList>
            <person name="Deng Y."/>
            <person name="Han X.-F."/>
            <person name="Zhang Y.-Q."/>
        </authorList>
    </citation>
    <scope>NUCLEOTIDE SEQUENCE</scope>
    <source>
        <strain evidence="2">CPCC 203407</strain>
    </source>
</reference>
<feature type="region of interest" description="Disordered" evidence="1">
    <location>
        <begin position="1"/>
        <end position="21"/>
    </location>
</feature>
<feature type="region of interest" description="Disordered" evidence="1">
    <location>
        <begin position="52"/>
        <end position="80"/>
    </location>
</feature>
<evidence type="ECO:0000313" key="2">
    <source>
        <dbReference type="EMBL" id="MCS5727209.1"/>
    </source>
</evidence>
<dbReference type="AlphaFoldDB" id="A0AA41XFE3"/>
<proteinExistence type="predicted"/>